<dbReference type="EMBL" id="JAYGGQ010000001">
    <property type="protein sequence ID" value="MEA5453519.1"/>
    <property type="molecule type" value="Genomic_DNA"/>
</dbReference>
<dbReference type="InterPro" id="IPR036365">
    <property type="entry name" value="PGBD-like_sf"/>
</dbReference>
<keyword evidence="1" id="KW-0472">Membrane</keyword>
<keyword evidence="1" id="KW-1133">Transmembrane helix</keyword>
<reference evidence="2 3" key="1">
    <citation type="submission" date="2023-12" db="EMBL/GenBank/DDBJ databases">
        <title>Sinomonas terricola sp. nov, isolated from litchi orchard soil in Guangdong, PR China.</title>
        <authorList>
            <person name="Jiaxin W."/>
            <person name="Yang Z."/>
            <person name="Honghui Z."/>
        </authorList>
    </citation>
    <scope>NUCLEOTIDE SEQUENCE [LARGE SCALE GENOMIC DNA]</scope>
    <source>
        <strain evidence="2 3">JGH33</strain>
    </source>
</reference>
<evidence type="ECO:0000313" key="3">
    <source>
        <dbReference type="Proteomes" id="UP001304769"/>
    </source>
</evidence>
<keyword evidence="1" id="KW-0812">Transmembrane</keyword>
<dbReference type="RefSeq" id="WP_323277274.1">
    <property type="nucleotide sequence ID" value="NZ_JAYGGQ010000001.1"/>
</dbReference>
<feature type="transmembrane region" description="Helical" evidence="1">
    <location>
        <begin position="24"/>
        <end position="45"/>
    </location>
</feature>
<dbReference type="Gene3D" id="1.10.101.10">
    <property type="entry name" value="PGBD-like superfamily/PGBD"/>
    <property type="match status" value="1"/>
</dbReference>
<dbReference type="Proteomes" id="UP001304769">
    <property type="component" value="Unassembled WGS sequence"/>
</dbReference>
<evidence type="ECO:0008006" key="4">
    <source>
        <dbReference type="Google" id="ProtNLM"/>
    </source>
</evidence>
<sequence length="388" mass="40365">MTNNRTSDTASGGRGRRTLHPWRIVVFTVVMILILMASFAAGSLVRRPESTALENRDIAVPVTARAELREVQEVLALKGSVVSGTTVPLPALSASAPDATVVTDIAVGPGDSLSPGSYIGSIAGRPQIVIGDDVPLYRDLKLNDTGADVARLQKSLRRMGYQGIPTTGKIEAVTLEAVRLIYAKAGLETPGKTKDDTTFRWLDFVQIPGDSGRVIRASTVASRVSGDAPLVLVQTSPNTITARALILQADRLPPGTPVKLKWPGGESSSIVEAVSKLLPADSGATKPAGKDVTIKLSDQASGLPPGQDVDISLPTVGKAVLAIPLISIQHDAGGAFVEVLPGADGLSSASTSPPVPRKVKITVKTQAAGWAEIEADPSLPAGTEIRVP</sequence>
<proteinExistence type="predicted"/>
<organism evidence="2 3">
    <name type="scientific">Sinomonas terricola</name>
    <dbReference type="NCBI Taxonomy" id="3110330"/>
    <lineage>
        <taxon>Bacteria</taxon>
        <taxon>Bacillati</taxon>
        <taxon>Actinomycetota</taxon>
        <taxon>Actinomycetes</taxon>
        <taxon>Micrococcales</taxon>
        <taxon>Micrococcaceae</taxon>
        <taxon>Sinomonas</taxon>
    </lineage>
</organism>
<keyword evidence="3" id="KW-1185">Reference proteome</keyword>
<protein>
    <recommendedName>
        <fullName evidence="4">Peptidoglycan binding-like domain-containing protein</fullName>
    </recommendedName>
</protein>
<evidence type="ECO:0000256" key="1">
    <source>
        <dbReference type="SAM" id="Phobius"/>
    </source>
</evidence>
<dbReference type="InterPro" id="IPR036366">
    <property type="entry name" value="PGBDSf"/>
</dbReference>
<dbReference type="SUPFAM" id="SSF47090">
    <property type="entry name" value="PGBD-like"/>
    <property type="match status" value="1"/>
</dbReference>
<gene>
    <name evidence="2" type="ORF">SPF06_02170</name>
</gene>
<name>A0ABU5T1I9_9MICC</name>
<accession>A0ABU5T1I9</accession>
<evidence type="ECO:0000313" key="2">
    <source>
        <dbReference type="EMBL" id="MEA5453519.1"/>
    </source>
</evidence>
<comment type="caution">
    <text evidence="2">The sequence shown here is derived from an EMBL/GenBank/DDBJ whole genome shotgun (WGS) entry which is preliminary data.</text>
</comment>